<dbReference type="PANTHER" id="PTHR45138">
    <property type="entry name" value="REGULATORY COMPONENTS OF SENSORY TRANSDUCTION SYSTEM"/>
    <property type="match status" value="1"/>
</dbReference>
<dbReference type="EMBL" id="SHKX01000012">
    <property type="protein sequence ID" value="RZU45068.1"/>
    <property type="molecule type" value="Genomic_DNA"/>
</dbReference>
<dbReference type="InterPro" id="IPR043128">
    <property type="entry name" value="Rev_trsase/Diguanyl_cyclase"/>
</dbReference>
<dbReference type="GO" id="GO:0043709">
    <property type="term" value="P:cell adhesion involved in single-species biofilm formation"/>
    <property type="evidence" value="ECO:0007669"/>
    <property type="project" value="TreeGrafter"/>
</dbReference>
<dbReference type="PANTHER" id="PTHR45138:SF9">
    <property type="entry name" value="DIGUANYLATE CYCLASE DGCM-RELATED"/>
    <property type="match status" value="1"/>
</dbReference>
<dbReference type="PROSITE" id="PS50887">
    <property type="entry name" value="GGDEF"/>
    <property type="match status" value="1"/>
</dbReference>
<evidence type="ECO:0000256" key="1">
    <source>
        <dbReference type="ARBA" id="ARBA00001946"/>
    </source>
</evidence>
<protein>
    <recommendedName>
        <fullName evidence="2">diguanylate cyclase</fullName>
        <ecNumber evidence="2">2.7.7.65</ecNumber>
    </recommendedName>
</protein>
<accession>A0A4Q7Z496</accession>
<gene>
    <name evidence="6" type="ORF">EV700_1880</name>
</gene>
<proteinExistence type="predicted"/>
<dbReference type="InterPro" id="IPR000160">
    <property type="entry name" value="GGDEF_dom"/>
</dbReference>
<name>A0A4Q7Z496_9GAMM</name>
<dbReference type="InterPro" id="IPR050469">
    <property type="entry name" value="Diguanylate_Cyclase"/>
</dbReference>
<dbReference type="Pfam" id="PF00990">
    <property type="entry name" value="GGDEF"/>
    <property type="match status" value="1"/>
</dbReference>
<dbReference type="SUPFAM" id="SSF55073">
    <property type="entry name" value="Nucleotide cyclase"/>
    <property type="match status" value="1"/>
</dbReference>
<keyword evidence="4" id="KW-1133">Transmembrane helix</keyword>
<keyword evidence="4" id="KW-0472">Membrane</keyword>
<feature type="transmembrane region" description="Helical" evidence="4">
    <location>
        <begin position="159"/>
        <end position="192"/>
    </location>
</feature>
<dbReference type="Proteomes" id="UP000292423">
    <property type="component" value="Unassembled WGS sequence"/>
</dbReference>
<feature type="transmembrane region" description="Helical" evidence="4">
    <location>
        <begin position="123"/>
        <end position="147"/>
    </location>
</feature>
<dbReference type="Gene3D" id="3.30.70.270">
    <property type="match status" value="1"/>
</dbReference>
<dbReference type="FunFam" id="3.30.70.270:FF:000001">
    <property type="entry name" value="Diguanylate cyclase domain protein"/>
    <property type="match status" value="1"/>
</dbReference>
<evidence type="ECO:0000256" key="3">
    <source>
        <dbReference type="ARBA" id="ARBA00034247"/>
    </source>
</evidence>
<feature type="domain" description="GGDEF" evidence="5">
    <location>
        <begin position="284"/>
        <end position="421"/>
    </location>
</feature>
<comment type="caution">
    <text evidence="6">The sequence shown here is derived from an EMBL/GenBank/DDBJ whole genome shotgun (WGS) entry which is preliminary data.</text>
</comment>
<feature type="transmembrane region" description="Helical" evidence="4">
    <location>
        <begin position="64"/>
        <end position="82"/>
    </location>
</feature>
<keyword evidence="4" id="KW-0812">Transmembrane</keyword>
<evidence type="ECO:0000313" key="6">
    <source>
        <dbReference type="EMBL" id="RZU45068.1"/>
    </source>
</evidence>
<sequence>MPIPGEPLPGDAPSADPLGEARSALAELLTDAGRRRKRFSPMMERAYREHMLARARNVMRANTLRVAVFYLFIGILTFEYVKMMSSTVTGNFDLILWTGIYLGGALVMSAVTLSARKPALHRWYGYTVGLSCYLGLVGLTVTGAAFLSPYLNQQSTYIVIYLYMIVYILSTLPLLTNIAIGVGASLTSLLLIHFGGLSLDIVMFAQYAGLSNVMGVAIAWMLDHRDRQAFLQERLLDIEKQQLNLLSQEMARLSREDGLTTLANRRYFNETLAREWAVAEREQQPVSLVFVDVDHFKPYNDTYGHLEGDNALRAVGKTLKSLVRRPSDMAARYGGEEFVLLLPNTDQEGAMAVAQEVRDAIDALQIPHRGSKVAKFLSVSIGLSTLVPGSDNSISTLIDQADEGVYAAKRAGRHRIRAFHLLKSRSSAHPE</sequence>
<reference evidence="6 7" key="1">
    <citation type="submission" date="2019-02" db="EMBL/GenBank/DDBJ databases">
        <title>Genomic Encyclopedia of Type Strains, Phase IV (KMG-IV): sequencing the most valuable type-strain genomes for metagenomic binning, comparative biology and taxonomic classification.</title>
        <authorList>
            <person name="Goeker M."/>
        </authorList>
    </citation>
    <scope>NUCLEOTIDE SEQUENCE [LARGE SCALE GENOMIC DNA]</scope>
    <source>
        <strain evidence="6 7">DSM 105135</strain>
    </source>
</reference>
<dbReference type="GO" id="GO:0005886">
    <property type="term" value="C:plasma membrane"/>
    <property type="evidence" value="ECO:0007669"/>
    <property type="project" value="TreeGrafter"/>
</dbReference>
<keyword evidence="7" id="KW-1185">Reference proteome</keyword>
<comment type="catalytic activity">
    <reaction evidence="3">
        <text>2 GTP = 3',3'-c-di-GMP + 2 diphosphate</text>
        <dbReference type="Rhea" id="RHEA:24898"/>
        <dbReference type="ChEBI" id="CHEBI:33019"/>
        <dbReference type="ChEBI" id="CHEBI:37565"/>
        <dbReference type="ChEBI" id="CHEBI:58805"/>
        <dbReference type="EC" id="2.7.7.65"/>
    </reaction>
</comment>
<feature type="transmembrane region" description="Helical" evidence="4">
    <location>
        <begin position="94"/>
        <end position="111"/>
    </location>
</feature>
<comment type="cofactor">
    <cofactor evidence="1">
        <name>Mg(2+)</name>
        <dbReference type="ChEBI" id="CHEBI:18420"/>
    </cofactor>
</comment>
<evidence type="ECO:0000256" key="4">
    <source>
        <dbReference type="SAM" id="Phobius"/>
    </source>
</evidence>
<evidence type="ECO:0000256" key="2">
    <source>
        <dbReference type="ARBA" id="ARBA00012528"/>
    </source>
</evidence>
<dbReference type="NCBIfam" id="TIGR00254">
    <property type="entry name" value="GGDEF"/>
    <property type="match status" value="1"/>
</dbReference>
<dbReference type="InterPro" id="IPR029787">
    <property type="entry name" value="Nucleotide_cyclase"/>
</dbReference>
<organism evidence="6 7">
    <name type="scientific">Fluviicoccus keumensis</name>
    <dbReference type="NCBI Taxonomy" id="1435465"/>
    <lineage>
        <taxon>Bacteria</taxon>
        <taxon>Pseudomonadati</taxon>
        <taxon>Pseudomonadota</taxon>
        <taxon>Gammaproteobacteria</taxon>
        <taxon>Moraxellales</taxon>
        <taxon>Moraxellaceae</taxon>
        <taxon>Fluviicoccus</taxon>
    </lineage>
</organism>
<dbReference type="CDD" id="cd01949">
    <property type="entry name" value="GGDEF"/>
    <property type="match status" value="1"/>
</dbReference>
<dbReference type="RefSeq" id="WP_165391408.1">
    <property type="nucleotide sequence ID" value="NZ_SHKX01000012.1"/>
</dbReference>
<dbReference type="EC" id="2.7.7.65" evidence="2"/>
<dbReference type="SMART" id="SM00267">
    <property type="entry name" value="GGDEF"/>
    <property type="match status" value="1"/>
</dbReference>
<dbReference type="AlphaFoldDB" id="A0A4Q7Z496"/>
<dbReference type="GO" id="GO:1902201">
    <property type="term" value="P:negative regulation of bacterial-type flagellum-dependent cell motility"/>
    <property type="evidence" value="ECO:0007669"/>
    <property type="project" value="TreeGrafter"/>
</dbReference>
<evidence type="ECO:0000313" key="7">
    <source>
        <dbReference type="Proteomes" id="UP000292423"/>
    </source>
</evidence>
<evidence type="ECO:0000259" key="5">
    <source>
        <dbReference type="PROSITE" id="PS50887"/>
    </source>
</evidence>
<dbReference type="GO" id="GO:0052621">
    <property type="term" value="F:diguanylate cyclase activity"/>
    <property type="evidence" value="ECO:0007669"/>
    <property type="project" value="UniProtKB-EC"/>
</dbReference>